<proteinExistence type="predicted"/>
<feature type="domain" description="Kazal-like" evidence="1">
    <location>
        <begin position="154"/>
        <end position="186"/>
    </location>
</feature>
<dbReference type="AlphaFoldDB" id="A0A1Y1IA19"/>
<dbReference type="InterPro" id="IPR002350">
    <property type="entry name" value="Kazal_dom"/>
</dbReference>
<evidence type="ECO:0000313" key="2">
    <source>
        <dbReference type="EMBL" id="GAQ87413.1"/>
    </source>
</evidence>
<accession>A0A1Y1IA19</accession>
<organism evidence="2 3">
    <name type="scientific">Klebsormidium nitens</name>
    <name type="common">Green alga</name>
    <name type="synonym">Ulothrix nitens</name>
    <dbReference type="NCBI Taxonomy" id="105231"/>
    <lineage>
        <taxon>Eukaryota</taxon>
        <taxon>Viridiplantae</taxon>
        <taxon>Streptophyta</taxon>
        <taxon>Klebsormidiophyceae</taxon>
        <taxon>Klebsormidiales</taxon>
        <taxon>Klebsormidiaceae</taxon>
        <taxon>Klebsormidium</taxon>
    </lineage>
</organism>
<feature type="domain" description="Kazal-like" evidence="1">
    <location>
        <begin position="189"/>
        <end position="223"/>
    </location>
</feature>
<protein>
    <recommendedName>
        <fullName evidence="1">Kazal-like domain-containing protein</fullName>
    </recommendedName>
</protein>
<gene>
    <name evidence="2" type="ORF">KFL_003510070</name>
</gene>
<sequence length="342" mass="35568">MHFDNEKSAFVSFFLHIRCHVSFHDYQKTQSSRPPDLRGLVCTTTPLVRCFADPCQVNKCPAFPAATCQANYCGGCNADWFVKGHKVDCNASSPTTPPTCRQGGNIKPIDCPAGYTCHLTPVTTPLSNPDAGRRGVCLPTAQGPARAPAPAPAPATPAGCGCDNSTYQVCGQDGVTYQNACMAKCKGASYFPGPCGSCNCPTDWVPVCGSDNKTYINTCDAQCHGISGPYKKGECGAQTSSCGCSNDQNPVCGSDGKTYKNACLAKCAKKSYFPGACGQCICIAVYSPVCSSTGALYGNECEARCHGASPPFTKPGTGGTCLNAPSSGLEAIVSSRQAICCA</sequence>
<dbReference type="Proteomes" id="UP000054558">
    <property type="component" value="Unassembled WGS sequence"/>
</dbReference>
<dbReference type="PROSITE" id="PS00282">
    <property type="entry name" value="KAZAL_1"/>
    <property type="match status" value="2"/>
</dbReference>
<name>A0A1Y1IA19_KLENI</name>
<dbReference type="SUPFAM" id="SSF100895">
    <property type="entry name" value="Kazal-type serine protease inhibitors"/>
    <property type="match status" value="4"/>
</dbReference>
<dbReference type="PANTHER" id="PTHR21131:SF0">
    <property type="entry name" value="GEO10195P1-RELATED"/>
    <property type="match status" value="1"/>
</dbReference>
<dbReference type="OMA" id="ITCHASC"/>
<keyword evidence="3" id="KW-1185">Reference proteome</keyword>
<dbReference type="Gene3D" id="3.30.60.30">
    <property type="match status" value="4"/>
</dbReference>
<dbReference type="InterPro" id="IPR053265">
    <property type="entry name" value="Serpin"/>
</dbReference>
<evidence type="ECO:0000313" key="3">
    <source>
        <dbReference type="Proteomes" id="UP000054558"/>
    </source>
</evidence>
<dbReference type="InterPro" id="IPR036058">
    <property type="entry name" value="Kazal_dom_sf"/>
</dbReference>
<dbReference type="OrthoDB" id="544930at2759"/>
<dbReference type="Pfam" id="PF07648">
    <property type="entry name" value="Kazal_2"/>
    <property type="match status" value="4"/>
</dbReference>
<dbReference type="EMBL" id="DF237300">
    <property type="protein sequence ID" value="GAQ87413.1"/>
    <property type="molecule type" value="Genomic_DNA"/>
</dbReference>
<dbReference type="SMART" id="SM00280">
    <property type="entry name" value="KAZAL"/>
    <property type="match status" value="4"/>
</dbReference>
<reference evidence="2 3" key="1">
    <citation type="journal article" date="2014" name="Nat. Commun.">
        <title>Klebsormidium flaccidum genome reveals primary factors for plant terrestrial adaptation.</title>
        <authorList>
            <person name="Hori K."/>
            <person name="Maruyama F."/>
            <person name="Fujisawa T."/>
            <person name="Togashi T."/>
            <person name="Yamamoto N."/>
            <person name="Seo M."/>
            <person name="Sato S."/>
            <person name="Yamada T."/>
            <person name="Mori H."/>
            <person name="Tajima N."/>
            <person name="Moriyama T."/>
            <person name="Ikeuchi M."/>
            <person name="Watanabe M."/>
            <person name="Wada H."/>
            <person name="Kobayashi K."/>
            <person name="Saito M."/>
            <person name="Masuda T."/>
            <person name="Sasaki-Sekimoto Y."/>
            <person name="Mashiguchi K."/>
            <person name="Awai K."/>
            <person name="Shimojima M."/>
            <person name="Masuda S."/>
            <person name="Iwai M."/>
            <person name="Nobusawa T."/>
            <person name="Narise T."/>
            <person name="Kondo S."/>
            <person name="Saito H."/>
            <person name="Sato R."/>
            <person name="Murakawa M."/>
            <person name="Ihara Y."/>
            <person name="Oshima-Yamada Y."/>
            <person name="Ohtaka K."/>
            <person name="Satoh M."/>
            <person name="Sonobe K."/>
            <person name="Ishii M."/>
            <person name="Ohtani R."/>
            <person name="Kanamori-Sato M."/>
            <person name="Honoki R."/>
            <person name="Miyazaki D."/>
            <person name="Mochizuki H."/>
            <person name="Umetsu J."/>
            <person name="Higashi K."/>
            <person name="Shibata D."/>
            <person name="Kamiya Y."/>
            <person name="Sato N."/>
            <person name="Nakamura Y."/>
            <person name="Tabata S."/>
            <person name="Ida S."/>
            <person name="Kurokawa K."/>
            <person name="Ohta H."/>
        </authorList>
    </citation>
    <scope>NUCLEOTIDE SEQUENCE [LARGE SCALE GENOMIC DNA]</scope>
    <source>
        <strain evidence="2 3">NIES-2285</strain>
    </source>
</reference>
<dbReference type="STRING" id="105231.A0A1Y1IA19"/>
<evidence type="ECO:0000259" key="1">
    <source>
        <dbReference type="PROSITE" id="PS51465"/>
    </source>
</evidence>
<feature type="domain" description="Kazal-like" evidence="1">
    <location>
        <begin position="229"/>
        <end position="279"/>
    </location>
</feature>
<dbReference type="PROSITE" id="PS51465">
    <property type="entry name" value="KAZAL_2"/>
    <property type="match status" value="3"/>
</dbReference>
<dbReference type="PANTHER" id="PTHR21131">
    <property type="entry name" value="SERINE-TYPE ENDOPEPTIDASE INHIBITOR"/>
    <property type="match status" value="1"/>
</dbReference>